<sequence>MKNDITLEMLTKLNAELESTPSKLNPALRPVAQPSSLGKNLLGVSNPETEHATARIKSALARLSSNIGRGNGSFFDQNGEPEPAYWQAVVWAIASLGWDCGKELAREWSKKAPNLYDDAGFEKAWRDYKPSHTNPVGIGSFYKFAKLHGWEPSPVDSPTAAQKRYKLLGIDDIKGLPPLLWRVKGVFPAQGLTALYGPSASGKSFLALDMAAAIARGETWFDCRTQATPVIYVALEGESGYKNRITAWERDKKTRWPANFHFVMEPFKINDAVDVDELAAQLPQGAVVFIDTLNRASPTADENSSHDMGQILEGAKRLQSAIKGLVVLVHHTGKDASKGARGHSSFFAALDGAIQVERTATGKSWSVAKAKDGEDGKKYPFRLKQHFLGQDQDGDQISSCSVERDRVLLAVQSVPKGATQRDALKQIKNMIEDSNDLGMSNSMTHVQCLQVDMAIQALAPTLVATAPNKRRHRARSLVESLINGSYLDSGLDGEVGWIWLPS</sequence>
<dbReference type="SUPFAM" id="SSF52540">
    <property type="entry name" value="P-loop containing nucleoside triphosphate hydrolases"/>
    <property type="match status" value="1"/>
</dbReference>
<dbReference type="InterPro" id="IPR003593">
    <property type="entry name" value="AAA+_ATPase"/>
</dbReference>
<organism evidence="2 3">
    <name type="scientific">Limnohabitans curvus</name>
    <dbReference type="NCBI Taxonomy" id="323423"/>
    <lineage>
        <taxon>Bacteria</taxon>
        <taxon>Pseudomonadati</taxon>
        <taxon>Pseudomonadota</taxon>
        <taxon>Betaproteobacteria</taxon>
        <taxon>Burkholderiales</taxon>
        <taxon>Comamonadaceae</taxon>
        <taxon>Limnohabitans</taxon>
    </lineage>
</organism>
<dbReference type="GO" id="GO:0016817">
    <property type="term" value="F:hydrolase activity, acting on acid anhydrides"/>
    <property type="evidence" value="ECO:0007669"/>
    <property type="project" value="InterPro"/>
</dbReference>
<evidence type="ECO:0000259" key="1">
    <source>
        <dbReference type="SMART" id="SM00382"/>
    </source>
</evidence>
<dbReference type="Pfam" id="PF08707">
    <property type="entry name" value="PriCT_2"/>
    <property type="match status" value="1"/>
</dbReference>
<protein>
    <recommendedName>
        <fullName evidence="1">AAA+ ATPase domain-containing protein</fullName>
    </recommendedName>
</protein>
<dbReference type="SMART" id="SM00382">
    <property type="entry name" value="AAA"/>
    <property type="match status" value="1"/>
</dbReference>
<accession>A0A315EN71</accession>
<keyword evidence="3" id="KW-1185">Reference proteome</keyword>
<proteinExistence type="predicted"/>
<dbReference type="InterPro" id="IPR014819">
    <property type="entry name" value="PriCT_2"/>
</dbReference>
<evidence type="ECO:0000313" key="2">
    <source>
        <dbReference type="EMBL" id="PUE59350.1"/>
    </source>
</evidence>
<name>A0A315EN71_9BURK</name>
<dbReference type="Gene3D" id="3.40.50.300">
    <property type="entry name" value="P-loop containing nucleotide triphosphate hydrolases"/>
    <property type="match status" value="1"/>
</dbReference>
<evidence type="ECO:0000313" key="3">
    <source>
        <dbReference type="Proteomes" id="UP000251341"/>
    </source>
</evidence>
<feature type="domain" description="AAA+ ATPase" evidence="1">
    <location>
        <begin position="189"/>
        <end position="360"/>
    </location>
</feature>
<dbReference type="RefSeq" id="WP_108402042.1">
    <property type="nucleotide sequence ID" value="NZ_NESP01000001.1"/>
</dbReference>
<gene>
    <name evidence="2" type="ORF">B9Z44_07075</name>
</gene>
<dbReference type="Proteomes" id="UP000251341">
    <property type="component" value="Unassembled WGS sequence"/>
</dbReference>
<dbReference type="AlphaFoldDB" id="A0A315EN71"/>
<dbReference type="EMBL" id="NESP01000001">
    <property type="protein sequence ID" value="PUE59350.1"/>
    <property type="molecule type" value="Genomic_DNA"/>
</dbReference>
<reference evidence="2 3" key="1">
    <citation type="submission" date="2017-04" db="EMBL/GenBank/DDBJ databases">
        <title>Unexpected and diverse lifestyles within the genus Limnohabitans.</title>
        <authorList>
            <person name="Kasalicky V."/>
            <person name="Mehrshad M."/>
            <person name="Andrei S.-A."/>
            <person name="Salcher M."/>
            <person name="Kratochvilova H."/>
            <person name="Simek K."/>
            <person name="Ghai R."/>
        </authorList>
    </citation>
    <scope>NUCLEOTIDE SEQUENCE [LARGE SCALE GENOMIC DNA]</scope>
    <source>
        <strain evidence="2 3">MWH-C5</strain>
    </source>
</reference>
<comment type="caution">
    <text evidence="2">The sequence shown here is derived from an EMBL/GenBank/DDBJ whole genome shotgun (WGS) entry which is preliminary data.</text>
</comment>
<dbReference type="InterPro" id="IPR027417">
    <property type="entry name" value="P-loop_NTPase"/>
</dbReference>
<dbReference type="Pfam" id="PF13481">
    <property type="entry name" value="AAA_25"/>
    <property type="match status" value="1"/>
</dbReference>